<reference evidence="1 2" key="2">
    <citation type="journal article" date="2015" name="Stand. Genomic Sci.">
        <title>The complete genome sequence of the rumen methanogen Methanosarcina barkeri CM1.</title>
        <authorList>
            <person name="Lambie S.C."/>
            <person name="Kelly W.J."/>
            <person name="Leahy S.C."/>
            <person name="Li D."/>
            <person name="Reilly K."/>
            <person name="McAllister T.A."/>
            <person name="Valle E.R."/>
            <person name="Attwood G.T."/>
            <person name="Altermann E."/>
        </authorList>
    </citation>
    <scope>NUCLEOTIDE SEQUENCE [LARGE SCALE GENOMIC DNA]</scope>
    <source>
        <strain evidence="1 2">CM1</strain>
    </source>
</reference>
<sequence length="62" mass="6935">MVKILSYVQGGLTCYKVVLLLLSRLGFKDLVIILSAMNIFEIHSKQTLYLEFISGSQETGVL</sequence>
<organism evidence="1 2">
    <name type="scientific">Methanosarcina barkeri CM1</name>
    <dbReference type="NCBI Taxonomy" id="796385"/>
    <lineage>
        <taxon>Archaea</taxon>
        <taxon>Methanobacteriati</taxon>
        <taxon>Methanobacteriota</taxon>
        <taxon>Stenosarchaea group</taxon>
        <taxon>Methanomicrobia</taxon>
        <taxon>Methanosarcinales</taxon>
        <taxon>Methanosarcinaceae</taxon>
        <taxon>Methanosarcina</taxon>
    </lineage>
</organism>
<evidence type="ECO:0000313" key="2">
    <source>
        <dbReference type="Proteomes" id="UP000035331"/>
    </source>
</evidence>
<dbReference type="Proteomes" id="UP000035331">
    <property type="component" value="Chromosome"/>
</dbReference>
<dbReference type="AlphaFoldDB" id="A0A0G3CCC5"/>
<name>A0A0G3CCC5_METBA</name>
<reference evidence="2" key="1">
    <citation type="submission" date="2014-06" db="EMBL/GenBank/DDBJ databases">
        <title>The complete genome sequence of Methanosarcina barkeri CM1.</title>
        <authorList>
            <consortium name="Pastoral Greenhouse Gas Research Consortium"/>
            <person name="Lambie S.C."/>
            <person name="Leahy S.C."/>
            <person name="Kelly W.J."/>
            <person name="Li D."/>
            <person name="Reilly K."/>
            <person name="Attwood G.T."/>
            <person name="Altermann E."/>
        </authorList>
    </citation>
    <scope>NUCLEOTIDE SEQUENCE [LARGE SCALE GENOMIC DNA]</scope>
    <source>
        <strain evidence="2">CM1</strain>
    </source>
</reference>
<gene>
    <name evidence="1" type="ORF">MCM1_1298</name>
</gene>
<dbReference type="PATRIC" id="fig|796385.3.peg.1633"/>
<accession>A0A0G3CCC5</accession>
<protein>
    <submittedName>
        <fullName evidence="1">Uncharacterized protein</fullName>
    </submittedName>
</protein>
<proteinExistence type="predicted"/>
<dbReference type="EMBL" id="CP008746">
    <property type="protein sequence ID" value="AKJ38350.1"/>
    <property type="molecule type" value="Genomic_DNA"/>
</dbReference>
<evidence type="ECO:0000313" key="1">
    <source>
        <dbReference type="EMBL" id="AKJ38350.1"/>
    </source>
</evidence>